<feature type="region of interest" description="Disordered" evidence="8">
    <location>
        <begin position="155"/>
        <end position="206"/>
    </location>
</feature>
<keyword evidence="4 7" id="KW-0805">Transcription regulation</keyword>
<reference evidence="10" key="1">
    <citation type="submission" date="2018-06" db="EMBL/GenBank/DDBJ databases">
        <authorList>
            <person name="Guldener U."/>
        </authorList>
    </citation>
    <scope>NUCLEOTIDE SEQUENCE [LARGE SCALE GENOMIC DNA]</scope>
    <source>
        <strain evidence="10">UTAD17</strain>
    </source>
</reference>
<dbReference type="Pfam" id="PF17075">
    <property type="entry name" value="RRT14"/>
    <property type="match status" value="1"/>
</dbReference>
<evidence type="ECO:0000256" key="7">
    <source>
        <dbReference type="RuleBase" id="RU362137"/>
    </source>
</evidence>
<comment type="subcellular location">
    <subcellularLocation>
        <location evidence="2 7">Nucleus</location>
        <location evidence="2 7">Nucleolus</location>
    </subcellularLocation>
</comment>
<comment type="similarity">
    <text evidence="3 7">Belongs to the RRT14 family.</text>
</comment>
<accession>A0A376B5V4</accession>
<evidence type="ECO:0000313" key="9">
    <source>
        <dbReference type="EMBL" id="SSD59844.1"/>
    </source>
</evidence>
<keyword evidence="5 7" id="KW-0804">Transcription</keyword>
<evidence type="ECO:0000256" key="8">
    <source>
        <dbReference type="SAM" id="MobiDB-lite"/>
    </source>
</evidence>
<feature type="compositionally biased region" description="Acidic residues" evidence="8">
    <location>
        <begin position="197"/>
        <end position="206"/>
    </location>
</feature>
<name>A0A376B5V4_9ASCO</name>
<keyword evidence="6 7" id="KW-0539">Nucleus</keyword>
<feature type="compositionally biased region" description="Basic residues" evidence="8">
    <location>
        <begin position="156"/>
        <end position="165"/>
    </location>
</feature>
<gene>
    <name evidence="7" type="primary">RRT14</name>
    <name evidence="9" type="ORF">SCODWIG_01605</name>
</gene>
<feature type="compositionally biased region" description="Low complexity" evidence="8">
    <location>
        <begin position="166"/>
        <end position="179"/>
    </location>
</feature>
<proteinExistence type="inferred from homology"/>
<dbReference type="EMBL" id="UFAJ01000215">
    <property type="protein sequence ID" value="SSD59844.1"/>
    <property type="molecule type" value="Genomic_DNA"/>
</dbReference>
<keyword evidence="10" id="KW-1185">Reference proteome</keyword>
<evidence type="ECO:0000256" key="5">
    <source>
        <dbReference type="ARBA" id="ARBA00023163"/>
    </source>
</evidence>
<evidence type="ECO:0000256" key="1">
    <source>
        <dbReference type="ARBA" id="ARBA00002711"/>
    </source>
</evidence>
<dbReference type="VEuPathDB" id="FungiDB:SCODWIG_01605"/>
<evidence type="ECO:0000256" key="2">
    <source>
        <dbReference type="ARBA" id="ARBA00004604"/>
    </source>
</evidence>
<evidence type="ECO:0000256" key="3">
    <source>
        <dbReference type="ARBA" id="ARBA00007142"/>
    </source>
</evidence>
<dbReference type="GO" id="GO:0005730">
    <property type="term" value="C:nucleolus"/>
    <property type="evidence" value="ECO:0007669"/>
    <property type="project" value="UniProtKB-SubCell"/>
</dbReference>
<comment type="function">
    <text evidence="1 7">Involved in ribosome biogenesis, probably through modulation of rDNA transcription.</text>
</comment>
<dbReference type="AlphaFoldDB" id="A0A376B5V4"/>
<evidence type="ECO:0000256" key="4">
    <source>
        <dbReference type="ARBA" id="ARBA00023015"/>
    </source>
</evidence>
<evidence type="ECO:0000256" key="6">
    <source>
        <dbReference type="ARBA" id="ARBA00023242"/>
    </source>
</evidence>
<organism evidence="9 10">
    <name type="scientific">Saccharomycodes ludwigii</name>
    <dbReference type="NCBI Taxonomy" id="36035"/>
    <lineage>
        <taxon>Eukaryota</taxon>
        <taxon>Fungi</taxon>
        <taxon>Dikarya</taxon>
        <taxon>Ascomycota</taxon>
        <taxon>Saccharomycotina</taxon>
        <taxon>Saccharomycetes</taxon>
        <taxon>Saccharomycodales</taxon>
        <taxon>Saccharomycodaceae</taxon>
        <taxon>Saccharomycodes</taxon>
    </lineage>
</organism>
<sequence length="206" mass="23681">MTTLSKSAKAQAKIAVSNVLDSFLPGFNANKINKQKKVHKKNSVQLISENLKKRVELNEFDSQKLKKQRKLKEKKEIKKRKNDEKWLEKQAKSEILKQHKEKGTLTPKEQKVLNKKIIANRKRLEEWDLDEDIQEELNDVQQEILQATDIKLVESRKRKQNKKKTQFTTSTDGTQNTGTHGKRYTGLTPGLAPVGLSDDESSDNGF</sequence>
<protein>
    <recommendedName>
        <fullName evidence="7">Regulator of rDNA transcription 14</fullName>
    </recommendedName>
</protein>
<dbReference type="Proteomes" id="UP000262825">
    <property type="component" value="Unassembled WGS sequence"/>
</dbReference>
<dbReference type="InterPro" id="IPR031404">
    <property type="entry name" value="Rrt14"/>
</dbReference>
<evidence type="ECO:0000313" key="10">
    <source>
        <dbReference type="Proteomes" id="UP000262825"/>
    </source>
</evidence>
<dbReference type="OrthoDB" id="4069371at2759"/>